<dbReference type="AlphaFoldDB" id="A0A1V9U994"/>
<sequence>MDKVVDFVGNSKQLNGVYYIEFKEGKSTGLKAYNVFTESGLSMNILIDRGMDISDLKVDGKNVSFLSHTGLVNSNYFVEEDNRGFMRNFNVGFLTTGGLSYMGTPSKSKNFGLHGVISNTPADNYYYKLKENCIEIVGKVREAEMLGVNLVLERRIKVYTKEKKISVSDVVKNKSYTRTPLMLLYHVNFGYPFFNPNIRLIIDPEKTVNRDDNEIRNWHTFSYPEKVKNEEVYIHKMKKTEAIVESPDTSMRMKMMYSENLPILNEWKLESKGSYVLGLEPATNSVTGYDEQKLENKIQYLDAREERKFNLDFSFERI</sequence>
<evidence type="ECO:0000313" key="2">
    <source>
        <dbReference type="Proteomes" id="UP000192353"/>
    </source>
</evidence>
<dbReference type="Proteomes" id="UP000192353">
    <property type="component" value="Unassembled WGS sequence"/>
</dbReference>
<dbReference type="RefSeq" id="WP_003701860.1">
    <property type="nucleotide sequence ID" value="NZ_JAQEEQ010000002.1"/>
</dbReference>
<dbReference type="CDD" id="cd09023">
    <property type="entry name" value="Aldose_epim_Ec_c4013"/>
    <property type="match status" value="1"/>
</dbReference>
<comment type="caution">
    <text evidence="1">The sequence shown here is derived from an EMBL/GenBank/DDBJ whole genome shotgun (WGS) entry which is preliminary data.</text>
</comment>
<gene>
    <name evidence="1" type="ORF">B6U37_00460</name>
</gene>
<dbReference type="Gene3D" id="2.70.98.10">
    <property type="match status" value="1"/>
</dbReference>
<proteinExistence type="predicted"/>
<dbReference type="Pfam" id="PF14486">
    <property type="entry name" value="DUF4432"/>
    <property type="match status" value="1"/>
</dbReference>
<protein>
    <submittedName>
        <fullName evidence="1">DUF4432 domain-containing protein</fullName>
    </submittedName>
</protein>
<dbReference type="InterPro" id="IPR014718">
    <property type="entry name" value="GH-type_carb-bd"/>
</dbReference>
<evidence type="ECO:0000313" key="1">
    <source>
        <dbReference type="EMBL" id="OQR26214.1"/>
    </source>
</evidence>
<organism evidence="1 2">
    <name type="scientific">Ligilactobacillus salivarius</name>
    <dbReference type="NCBI Taxonomy" id="1624"/>
    <lineage>
        <taxon>Bacteria</taxon>
        <taxon>Bacillati</taxon>
        <taxon>Bacillota</taxon>
        <taxon>Bacilli</taxon>
        <taxon>Lactobacillales</taxon>
        <taxon>Lactobacillaceae</taxon>
        <taxon>Ligilactobacillus</taxon>
    </lineage>
</organism>
<dbReference type="GO" id="GO:0030246">
    <property type="term" value="F:carbohydrate binding"/>
    <property type="evidence" value="ECO:0007669"/>
    <property type="project" value="InterPro"/>
</dbReference>
<dbReference type="InterPro" id="IPR027839">
    <property type="entry name" value="DUF4432"/>
</dbReference>
<accession>A0A1V9U994</accession>
<dbReference type="EMBL" id="NBEY01000006">
    <property type="protein sequence ID" value="OQR26214.1"/>
    <property type="molecule type" value="Genomic_DNA"/>
</dbReference>
<name>A0A1V9U994_9LACO</name>
<reference evidence="1 2" key="1">
    <citation type="submission" date="2017-03" db="EMBL/GenBank/DDBJ databases">
        <title>Phylogenomics and comparative genomics of Lactobacillus salivarius, a mammalian gut commensal.</title>
        <authorList>
            <person name="Harris H.M."/>
        </authorList>
    </citation>
    <scope>NUCLEOTIDE SEQUENCE [LARGE SCALE GENOMIC DNA]</scope>
    <source>
        <strain evidence="1 2">AH4231</strain>
    </source>
</reference>